<evidence type="ECO:0000313" key="1">
    <source>
        <dbReference type="EMBL" id="KAJ7310148.1"/>
    </source>
</evidence>
<dbReference type="AlphaFoldDB" id="A0AAD6Z6Q6"/>
<gene>
    <name evidence="1" type="ORF">DFH08DRAFT_974501</name>
</gene>
<dbReference type="EMBL" id="JARIHO010000079">
    <property type="protein sequence ID" value="KAJ7310148.1"/>
    <property type="molecule type" value="Genomic_DNA"/>
</dbReference>
<reference evidence="1" key="1">
    <citation type="submission" date="2023-03" db="EMBL/GenBank/DDBJ databases">
        <title>Massive genome expansion in bonnet fungi (Mycena s.s.) driven by repeated elements and novel gene families across ecological guilds.</title>
        <authorList>
            <consortium name="Lawrence Berkeley National Laboratory"/>
            <person name="Harder C.B."/>
            <person name="Miyauchi S."/>
            <person name="Viragh M."/>
            <person name="Kuo A."/>
            <person name="Thoen E."/>
            <person name="Andreopoulos B."/>
            <person name="Lu D."/>
            <person name="Skrede I."/>
            <person name="Drula E."/>
            <person name="Henrissat B."/>
            <person name="Morin E."/>
            <person name="Kohler A."/>
            <person name="Barry K."/>
            <person name="LaButti K."/>
            <person name="Morin E."/>
            <person name="Salamov A."/>
            <person name="Lipzen A."/>
            <person name="Mereny Z."/>
            <person name="Hegedus B."/>
            <person name="Baldrian P."/>
            <person name="Stursova M."/>
            <person name="Weitz H."/>
            <person name="Taylor A."/>
            <person name="Grigoriev I.V."/>
            <person name="Nagy L.G."/>
            <person name="Martin F."/>
            <person name="Kauserud H."/>
        </authorList>
    </citation>
    <scope>NUCLEOTIDE SEQUENCE</scope>
    <source>
        <strain evidence="1">CBHHK002</strain>
    </source>
</reference>
<sequence length="198" mass="21833">MHDRLAALDSPLPSAATLQSPYGRMSIDSMHWDLSMNIATGGRSQSTSSSPKKPPPRLFPLCVASDNHRRRLGIAYPELTFANGSDGALSGVLNEYSPTRKSLREFDRGCASPTSRTFFDPIFDLPLLPGPTLLEYLEEYYTTHNPSLDALITLPQVAHLKHYSTNVFTFLSRHTAHFIQSDCARACLPRGASLSPAR</sequence>
<proteinExistence type="predicted"/>
<comment type="caution">
    <text evidence="1">The sequence shown here is derived from an EMBL/GenBank/DDBJ whole genome shotgun (WGS) entry which is preliminary data.</text>
</comment>
<organism evidence="1 2">
    <name type="scientific">Mycena albidolilacea</name>
    <dbReference type="NCBI Taxonomy" id="1033008"/>
    <lineage>
        <taxon>Eukaryota</taxon>
        <taxon>Fungi</taxon>
        <taxon>Dikarya</taxon>
        <taxon>Basidiomycota</taxon>
        <taxon>Agaricomycotina</taxon>
        <taxon>Agaricomycetes</taxon>
        <taxon>Agaricomycetidae</taxon>
        <taxon>Agaricales</taxon>
        <taxon>Marasmiineae</taxon>
        <taxon>Mycenaceae</taxon>
        <taxon>Mycena</taxon>
    </lineage>
</organism>
<evidence type="ECO:0000313" key="2">
    <source>
        <dbReference type="Proteomes" id="UP001218218"/>
    </source>
</evidence>
<keyword evidence="2" id="KW-1185">Reference proteome</keyword>
<name>A0AAD6Z6Q6_9AGAR</name>
<protein>
    <submittedName>
        <fullName evidence="1">Uncharacterized protein</fullName>
    </submittedName>
</protein>
<accession>A0AAD6Z6Q6</accession>
<dbReference type="Proteomes" id="UP001218218">
    <property type="component" value="Unassembled WGS sequence"/>
</dbReference>